<dbReference type="GO" id="GO:0016491">
    <property type="term" value="F:oxidoreductase activity"/>
    <property type="evidence" value="ECO:0007669"/>
    <property type="project" value="UniProtKB-KW"/>
</dbReference>
<protein>
    <submittedName>
        <fullName evidence="1">Soluble hydrogenase subunit</fullName>
        <ecNumber evidence="1">1.12.-.-</ecNumber>
    </submittedName>
</protein>
<organism evidence="1 2">
    <name type="scientific">Staphylococcus aureus</name>
    <dbReference type="NCBI Taxonomy" id="1280"/>
    <lineage>
        <taxon>Bacteria</taxon>
        <taxon>Bacillati</taxon>
        <taxon>Bacillota</taxon>
        <taxon>Bacilli</taxon>
        <taxon>Bacillales</taxon>
        <taxon>Staphylococcaceae</taxon>
        <taxon>Staphylococcus</taxon>
    </lineage>
</organism>
<evidence type="ECO:0000313" key="1">
    <source>
        <dbReference type="EMBL" id="SUK95524.1"/>
    </source>
</evidence>
<evidence type="ECO:0000313" key="2">
    <source>
        <dbReference type="Proteomes" id="UP000254502"/>
    </source>
</evidence>
<dbReference type="Gene3D" id="3.40.640.10">
    <property type="entry name" value="Type I PLP-dependent aspartate aminotransferase-like (Major domain)"/>
    <property type="match status" value="1"/>
</dbReference>
<proteinExistence type="predicted"/>
<dbReference type="AlphaFoldDB" id="A0A380E3Y8"/>
<dbReference type="EC" id="1.12.-.-" evidence="1"/>
<accession>A0A380E3Y8</accession>
<sequence>MYYHQPLLLTPGPTPVPDAIMREIQAPMVGHRSKILKTSHNKHFKV</sequence>
<name>A0A380E3Y8_STAAU</name>
<dbReference type="InterPro" id="IPR015421">
    <property type="entry name" value="PyrdxlP-dep_Trfase_major"/>
</dbReference>
<dbReference type="Proteomes" id="UP000254502">
    <property type="component" value="Unassembled WGS sequence"/>
</dbReference>
<keyword evidence="1" id="KW-0560">Oxidoreductase</keyword>
<gene>
    <name evidence="1" type="ORF">NCTC5664_03744</name>
</gene>
<dbReference type="EMBL" id="UHAQ01000004">
    <property type="protein sequence ID" value="SUK95524.1"/>
    <property type="molecule type" value="Genomic_DNA"/>
</dbReference>
<reference evidence="1 2" key="1">
    <citation type="submission" date="2018-06" db="EMBL/GenBank/DDBJ databases">
        <authorList>
            <consortium name="Pathogen Informatics"/>
            <person name="Doyle S."/>
        </authorList>
    </citation>
    <scope>NUCLEOTIDE SEQUENCE [LARGE SCALE GENOMIC DNA]</scope>
    <source>
        <strain evidence="1 2">NCTC5664</strain>
    </source>
</reference>